<dbReference type="Proteomes" id="UP000029453">
    <property type="component" value="Unassembled WGS sequence"/>
</dbReference>
<sequence>MKNSGKSTSAGKVSKRTGNGADNIAKFDLLKKDLKYTERSGLLINQQNTI</sequence>
<accession>M9LXS6</accession>
<reference evidence="2 3" key="1">
    <citation type="submission" date="2012-10" db="EMBL/GenBank/DDBJ databases">
        <title>Draft Genome Sequence of Paenibacillus popilliae ATCC 14706T.</title>
        <authorList>
            <person name="Iiyama K."/>
            <person name="Mori K."/>
            <person name="Mon H."/>
            <person name="Chieda Y."/>
            <person name="Lee J.M."/>
            <person name="Kusakabe T."/>
            <person name="Tashiro K."/>
            <person name="Asano S."/>
            <person name="Yasunaga-Aoki C."/>
            <person name="Shimizu S."/>
        </authorList>
    </citation>
    <scope>NUCLEOTIDE SEQUENCE [LARGE SCALE GENOMIC DNA]</scope>
    <source>
        <strain evidence="2 3">ATCC 14706</strain>
    </source>
</reference>
<gene>
    <name evidence="2" type="ORF">PPOP_0172</name>
</gene>
<evidence type="ECO:0000313" key="3">
    <source>
        <dbReference type="Proteomes" id="UP000029453"/>
    </source>
</evidence>
<keyword evidence="3" id="KW-1185">Reference proteome</keyword>
<dbReference type="AlphaFoldDB" id="M9LXS6"/>
<evidence type="ECO:0000256" key="1">
    <source>
        <dbReference type="SAM" id="MobiDB-lite"/>
    </source>
</evidence>
<feature type="compositionally biased region" description="Polar residues" evidence="1">
    <location>
        <begin position="1"/>
        <end position="11"/>
    </location>
</feature>
<feature type="region of interest" description="Disordered" evidence="1">
    <location>
        <begin position="1"/>
        <end position="20"/>
    </location>
</feature>
<evidence type="ECO:0000313" key="2">
    <source>
        <dbReference type="EMBL" id="GAC40844.1"/>
    </source>
</evidence>
<name>M9LXS6_PAEPP</name>
<organism evidence="2 3">
    <name type="scientific">Paenibacillus popilliae ATCC 14706</name>
    <dbReference type="NCBI Taxonomy" id="1212764"/>
    <lineage>
        <taxon>Bacteria</taxon>
        <taxon>Bacillati</taxon>
        <taxon>Bacillota</taxon>
        <taxon>Bacilli</taxon>
        <taxon>Bacillales</taxon>
        <taxon>Paenibacillaceae</taxon>
        <taxon>Paenibacillus</taxon>
    </lineage>
</organism>
<comment type="caution">
    <text evidence="2">The sequence shown here is derived from an EMBL/GenBank/DDBJ whole genome shotgun (WGS) entry which is preliminary data.</text>
</comment>
<proteinExistence type="predicted"/>
<dbReference type="EMBL" id="BALG01000012">
    <property type="protein sequence ID" value="GAC40844.1"/>
    <property type="molecule type" value="Genomic_DNA"/>
</dbReference>
<protein>
    <submittedName>
        <fullName evidence="2">Uncharacterized protein</fullName>
    </submittedName>
</protein>